<reference evidence="1" key="1">
    <citation type="submission" date="2021-01" db="EMBL/GenBank/DDBJ databases">
        <authorList>
            <person name="Corre E."/>
            <person name="Pelletier E."/>
            <person name="Niang G."/>
            <person name="Scheremetjew M."/>
            <person name="Finn R."/>
            <person name="Kale V."/>
            <person name="Holt S."/>
            <person name="Cochrane G."/>
            <person name="Meng A."/>
            <person name="Brown T."/>
            <person name="Cohen L."/>
        </authorList>
    </citation>
    <scope>NUCLEOTIDE SEQUENCE</scope>
    <source>
        <strain evidence="1">CCMP3346</strain>
    </source>
</reference>
<dbReference type="EMBL" id="HBGB01043777">
    <property type="protein sequence ID" value="CAD9070672.1"/>
    <property type="molecule type" value="Transcribed_RNA"/>
</dbReference>
<dbReference type="AlphaFoldDB" id="A0A7S1PA12"/>
<proteinExistence type="predicted"/>
<evidence type="ECO:0000313" key="1">
    <source>
        <dbReference type="EMBL" id="CAD9070672.1"/>
    </source>
</evidence>
<protein>
    <submittedName>
        <fullName evidence="1">Uncharacterized protein</fullName>
    </submittedName>
</protein>
<name>A0A7S1PA12_9ALVE</name>
<organism evidence="1">
    <name type="scientific">Vitrella brassicaformis</name>
    <dbReference type="NCBI Taxonomy" id="1169539"/>
    <lineage>
        <taxon>Eukaryota</taxon>
        <taxon>Sar</taxon>
        <taxon>Alveolata</taxon>
        <taxon>Colpodellida</taxon>
        <taxon>Vitrellaceae</taxon>
        <taxon>Vitrella</taxon>
    </lineage>
</organism>
<sequence>MAAHAFTAIATFGAHKNPEEPLSTEQLPKEACELLGWVRSTQPVGSTLPIEYDSGDPSRFNGMSAFTVKYYTAQGFRLGFSQVESSTLSGLKTALHKAIVFCTDLMGRPDISLRPFGETQPQT</sequence>
<accession>A0A7S1PA12</accession>
<gene>
    <name evidence="1" type="ORF">VBRA1451_LOCUS25754</name>
</gene>